<dbReference type="PROSITE" id="PS50211">
    <property type="entry name" value="DENN"/>
    <property type="match status" value="1"/>
</dbReference>
<dbReference type="Gene3D" id="3.40.50.11500">
    <property type="match status" value="1"/>
</dbReference>
<feature type="compositionally biased region" description="Polar residues" evidence="2">
    <location>
        <begin position="916"/>
        <end position="925"/>
    </location>
</feature>
<feature type="domain" description="UDENN" evidence="3">
    <location>
        <begin position="136"/>
        <end position="585"/>
    </location>
</feature>
<dbReference type="Gene3D" id="3.30.450.200">
    <property type="match status" value="1"/>
</dbReference>
<name>A0A151ZGN3_TIELA</name>
<dbReference type="EMBL" id="LODT01000028">
    <property type="protein sequence ID" value="KYQ93069.1"/>
    <property type="molecule type" value="Genomic_DNA"/>
</dbReference>
<gene>
    <name evidence="4" type="ORF">DLAC_05680</name>
</gene>
<dbReference type="InterPro" id="IPR051942">
    <property type="entry name" value="DENN_domain_containing_2"/>
</dbReference>
<feature type="region of interest" description="Disordered" evidence="2">
    <location>
        <begin position="549"/>
        <end position="573"/>
    </location>
</feature>
<evidence type="ECO:0000256" key="1">
    <source>
        <dbReference type="SAM" id="Coils"/>
    </source>
</evidence>
<comment type="caution">
    <text evidence="4">The sequence shown here is derived from an EMBL/GenBank/DDBJ whole genome shotgun (WGS) entry which is preliminary data.</text>
</comment>
<feature type="compositionally biased region" description="Basic and acidic residues" evidence="2">
    <location>
        <begin position="14"/>
        <end position="34"/>
    </location>
</feature>
<keyword evidence="1" id="KW-0175">Coiled coil</keyword>
<dbReference type="STRING" id="361077.A0A151ZGN3"/>
<dbReference type="InParanoid" id="A0A151ZGN3"/>
<evidence type="ECO:0000313" key="4">
    <source>
        <dbReference type="EMBL" id="KYQ93069.1"/>
    </source>
</evidence>
<proteinExistence type="predicted"/>
<feature type="compositionally biased region" description="Polar residues" evidence="2">
    <location>
        <begin position="1"/>
        <end position="13"/>
    </location>
</feature>
<sequence>MNNQTSLELGTNEISDKQEEQEQQEQKILNDFENKASLSKSAPSINNDNHDHQNGAENEHLQQQQQQHSKSLVTSPTIVQSPPSILLNSNEITLGSFNSSMVTDHHTLGQSTLVGGMSPARVGSIFDHFIVVGLPSTIELSCTTHDEKQTHKAQVIYKYPEDDQLPNDMIEQFCFPTGVTSRSSQRSLSSSSINQVAFCNLTHLLSPQSSFIFLITTQSILYYGICIVKDEEVLTLPNFIDPNSALNQPREGYATVGEKKRGLNREQYDFIAPRVYCLITRFPLFQLHFQMLHAILESERMLMLFSMSKSIDPGLTTRAIDILNLYHGINMDSIKDRIQFKIPSHDYKTDFHCPIGSEDRLIADWSIYTAFQVLSIENILSLFSWVLLERQVLVVSKYLGNVSSVLFSLISLLKPFTWQCCFIPVLPETLLESLDAPFPFIIGYSEIPEYILNTKRDYLIVDIDQKKLLYPSTVPDTYLPGNKKLLNTLTAHKKECQDLQNQIPIDHLKHRFTQNILSTFREYQTWLVDQICYGIITCINNLYILEQQQQPPPSPHHQHQPQQTTTTTTTTTTDINITLPSHDLDQLDMDDLTITPSQNTSPTTQSLLQSNNNNNNSNNNNNINQIDPLKSIELLNKQSIHFLENAKNIQSIVECLPDKYQDYFKQFFSTQMFTVNAVKLMLSIQERHKTSISLIEKLESLIQMEEKSKEVLMEYQRIAKKENNKANVDINILKKQLKDSEGVINELRESKKKLEMETLATSPSKGNSTLTSFLGLSSISELRKKKLEFGHRRSRSVTDQVEKNILKKSLKPPSLSFFSNSGNSQHSSMTDLTKSTSNLNASTNGIQLNASSNGLSTSVNGTSNFLSSKPNSPTSLSNNSGSILDIMEKVDQQLQQVSSSSLPNTPSSISPMKTPRSGTISPTNE</sequence>
<evidence type="ECO:0000313" key="5">
    <source>
        <dbReference type="Proteomes" id="UP000076078"/>
    </source>
</evidence>
<dbReference type="PANTHER" id="PTHR15288:SF20">
    <property type="entry name" value="UDENN DOMAIN-CONTAINING PROTEIN"/>
    <property type="match status" value="1"/>
</dbReference>
<dbReference type="InterPro" id="IPR005113">
    <property type="entry name" value="uDENN_dom"/>
</dbReference>
<feature type="compositionally biased region" description="Low complexity" evidence="2">
    <location>
        <begin position="892"/>
        <end position="911"/>
    </location>
</feature>
<dbReference type="FunCoup" id="A0A151ZGN3">
    <property type="interactions" value="738"/>
</dbReference>
<feature type="region of interest" description="Disordered" evidence="2">
    <location>
        <begin position="861"/>
        <end position="925"/>
    </location>
</feature>
<reference evidence="4 5" key="1">
    <citation type="submission" date="2015-12" db="EMBL/GenBank/DDBJ databases">
        <title>Dictyostelia acquired genes for synthesis and detection of signals that induce cell-type specialization by lateral gene transfer from prokaryotes.</title>
        <authorList>
            <person name="Gloeckner G."/>
            <person name="Schaap P."/>
        </authorList>
    </citation>
    <scope>NUCLEOTIDE SEQUENCE [LARGE SCALE GENOMIC DNA]</scope>
    <source>
        <strain evidence="4 5">TK</strain>
    </source>
</reference>
<dbReference type="Proteomes" id="UP000076078">
    <property type="component" value="Unassembled WGS sequence"/>
</dbReference>
<keyword evidence="5" id="KW-1185">Reference proteome</keyword>
<feature type="region of interest" description="Disordered" evidence="2">
    <location>
        <begin position="1"/>
        <end position="77"/>
    </location>
</feature>
<protein>
    <submittedName>
        <fullName evidence="4">Putative GTPase activating protein (GAP)</fullName>
    </submittedName>
</protein>
<dbReference type="InterPro" id="IPR037516">
    <property type="entry name" value="Tripartite_DENN"/>
</dbReference>
<dbReference type="PANTHER" id="PTHR15288">
    <property type="entry name" value="DENN DOMAIN-CONTAINING PROTEIN 2"/>
    <property type="match status" value="1"/>
</dbReference>
<organism evidence="4 5">
    <name type="scientific">Tieghemostelium lacteum</name>
    <name type="common">Slime mold</name>
    <name type="synonym">Dictyostelium lacteum</name>
    <dbReference type="NCBI Taxonomy" id="361077"/>
    <lineage>
        <taxon>Eukaryota</taxon>
        <taxon>Amoebozoa</taxon>
        <taxon>Evosea</taxon>
        <taxon>Eumycetozoa</taxon>
        <taxon>Dictyostelia</taxon>
        <taxon>Dictyosteliales</taxon>
        <taxon>Raperosteliaceae</taxon>
        <taxon>Tieghemostelium</taxon>
    </lineage>
</organism>
<dbReference type="Pfam" id="PF03456">
    <property type="entry name" value="uDENN"/>
    <property type="match status" value="1"/>
</dbReference>
<dbReference type="SMART" id="SM00800">
    <property type="entry name" value="uDENN"/>
    <property type="match status" value="1"/>
</dbReference>
<dbReference type="SMART" id="SM00799">
    <property type="entry name" value="DENN"/>
    <property type="match status" value="1"/>
</dbReference>
<feature type="coiled-coil region" evidence="1">
    <location>
        <begin position="730"/>
        <end position="757"/>
    </location>
</feature>
<accession>A0A151ZGN3</accession>
<evidence type="ECO:0000256" key="2">
    <source>
        <dbReference type="SAM" id="MobiDB-lite"/>
    </source>
</evidence>
<dbReference type="InterPro" id="IPR001194">
    <property type="entry name" value="cDENN_dom"/>
</dbReference>
<dbReference type="OMA" id="LHFQMLH"/>
<feature type="compositionally biased region" description="Basic and acidic residues" evidence="2">
    <location>
        <begin position="48"/>
        <end position="60"/>
    </location>
</feature>
<feature type="compositionally biased region" description="Low complexity" evidence="2">
    <location>
        <begin position="595"/>
        <end position="624"/>
    </location>
</feature>
<feature type="compositionally biased region" description="Polar residues" evidence="2">
    <location>
        <begin position="36"/>
        <end position="47"/>
    </location>
</feature>
<dbReference type="InterPro" id="IPR043153">
    <property type="entry name" value="DENN_C"/>
</dbReference>
<feature type="compositionally biased region" description="Polar residues" evidence="2">
    <location>
        <begin position="68"/>
        <end position="77"/>
    </location>
</feature>
<dbReference type="AlphaFoldDB" id="A0A151ZGN3"/>
<feature type="region of interest" description="Disordered" evidence="2">
    <location>
        <begin position="592"/>
        <end position="624"/>
    </location>
</feature>
<feature type="compositionally biased region" description="Polar residues" evidence="2">
    <location>
        <begin position="861"/>
        <end position="882"/>
    </location>
</feature>
<feature type="compositionally biased region" description="Low complexity" evidence="2">
    <location>
        <begin position="560"/>
        <end position="573"/>
    </location>
</feature>
<feature type="region of interest" description="Disordered" evidence="2">
    <location>
        <begin position="816"/>
        <end position="838"/>
    </location>
</feature>
<dbReference type="Pfam" id="PF02141">
    <property type="entry name" value="DENN"/>
    <property type="match status" value="1"/>
</dbReference>
<evidence type="ECO:0000259" key="3">
    <source>
        <dbReference type="PROSITE" id="PS50211"/>
    </source>
</evidence>
<dbReference type="OrthoDB" id="6019893at2759"/>